<keyword evidence="21" id="KW-1185">Reference proteome</keyword>
<dbReference type="EC" id="2.7.7.41" evidence="6 18"/>
<dbReference type="PROSITE" id="PS01315">
    <property type="entry name" value="CDS"/>
    <property type="match status" value="1"/>
</dbReference>
<proteinExistence type="inferred from homology"/>
<dbReference type="AlphaFoldDB" id="A0A1I0B1U5"/>
<keyword evidence="13 19" id="KW-1133">Transmembrane helix</keyword>
<keyword evidence="17" id="KW-1208">Phospholipid metabolism</keyword>
<evidence type="ECO:0000256" key="10">
    <source>
        <dbReference type="ARBA" id="ARBA00022679"/>
    </source>
</evidence>
<comment type="catalytic activity">
    <reaction evidence="1 18">
        <text>a 1,2-diacyl-sn-glycero-3-phosphate + CTP + H(+) = a CDP-1,2-diacyl-sn-glycerol + diphosphate</text>
        <dbReference type="Rhea" id="RHEA:16229"/>
        <dbReference type="ChEBI" id="CHEBI:15378"/>
        <dbReference type="ChEBI" id="CHEBI:33019"/>
        <dbReference type="ChEBI" id="CHEBI:37563"/>
        <dbReference type="ChEBI" id="CHEBI:58332"/>
        <dbReference type="ChEBI" id="CHEBI:58608"/>
        <dbReference type="EC" id="2.7.7.41"/>
    </reaction>
</comment>
<evidence type="ECO:0000256" key="6">
    <source>
        <dbReference type="ARBA" id="ARBA00012487"/>
    </source>
</evidence>
<evidence type="ECO:0000256" key="4">
    <source>
        <dbReference type="ARBA" id="ARBA00005189"/>
    </source>
</evidence>
<comment type="subcellular location">
    <subcellularLocation>
        <location evidence="2">Cell membrane</location>
        <topology evidence="2">Multi-pass membrane protein</topology>
    </subcellularLocation>
</comment>
<evidence type="ECO:0000256" key="3">
    <source>
        <dbReference type="ARBA" id="ARBA00005119"/>
    </source>
</evidence>
<dbReference type="PANTHER" id="PTHR46382:SF1">
    <property type="entry name" value="PHOSPHATIDATE CYTIDYLYLTRANSFERASE"/>
    <property type="match status" value="1"/>
</dbReference>
<dbReference type="GO" id="GO:0016024">
    <property type="term" value="P:CDP-diacylglycerol biosynthetic process"/>
    <property type="evidence" value="ECO:0007669"/>
    <property type="project" value="UniProtKB-UniPathway"/>
</dbReference>
<feature type="transmembrane region" description="Helical" evidence="19">
    <location>
        <begin position="200"/>
        <end position="222"/>
    </location>
</feature>
<organism evidence="20 21">
    <name type="scientific">[Clostridium] aminophilum</name>
    <dbReference type="NCBI Taxonomy" id="1526"/>
    <lineage>
        <taxon>Bacteria</taxon>
        <taxon>Bacillati</taxon>
        <taxon>Bacillota</taxon>
        <taxon>Clostridia</taxon>
        <taxon>Lachnospirales</taxon>
        <taxon>Lachnospiraceae</taxon>
    </lineage>
</organism>
<dbReference type="Proteomes" id="UP000199820">
    <property type="component" value="Unassembled WGS sequence"/>
</dbReference>
<name>A0A1I0B1U5_9FIRM</name>
<evidence type="ECO:0000256" key="12">
    <source>
        <dbReference type="ARBA" id="ARBA00022695"/>
    </source>
</evidence>
<evidence type="ECO:0000313" key="21">
    <source>
        <dbReference type="Proteomes" id="UP000199820"/>
    </source>
</evidence>
<dbReference type="STRING" id="1526.SAMN02910262_01584"/>
<dbReference type="OrthoDB" id="9799199at2"/>
<sequence length="270" mass="28785">MFITRLLSGIVLVAGAVAVILAGSLPVFAVTFAISIIGLYEYYRAIGIEKTGPAVIGYLSCACYYAILFMGRQDLTMFLVISALMAMMAVYVLTFPRYHITKIAEASVGIIYPGIMLSYLWMTRTMPDGVVLVWLIFLSSWGCDTLAYCSGLLFGKHKLAPVLSPKKTIEGAVGGTVGAALLGLIFALAMGQFIRESEGAVFACTCACGIGALISQIGDLTASGIKRNYEIKDYGTLIPGHGGVLDRFDSMVFTAPAIYFALLFLVSTGG</sequence>
<feature type="transmembrane region" description="Helical" evidence="19">
    <location>
        <begin position="175"/>
        <end position="194"/>
    </location>
</feature>
<feature type="transmembrane region" description="Helical" evidence="19">
    <location>
        <begin position="251"/>
        <end position="269"/>
    </location>
</feature>
<evidence type="ECO:0000256" key="17">
    <source>
        <dbReference type="ARBA" id="ARBA00023264"/>
    </source>
</evidence>
<keyword evidence="8" id="KW-1003">Cell membrane</keyword>
<gene>
    <name evidence="20" type="ORF">SAMN04487771_100351</name>
</gene>
<keyword evidence="12 18" id="KW-0548">Nucleotidyltransferase</keyword>
<dbReference type="eggNOG" id="COG0575">
    <property type="taxonomic scope" value="Bacteria"/>
</dbReference>
<feature type="transmembrane region" description="Helical" evidence="19">
    <location>
        <begin position="77"/>
        <end position="96"/>
    </location>
</feature>
<keyword evidence="16" id="KW-0594">Phospholipid biosynthesis</keyword>
<keyword evidence="9" id="KW-0444">Lipid biosynthesis</keyword>
<evidence type="ECO:0000256" key="19">
    <source>
        <dbReference type="SAM" id="Phobius"/>
    </source>
</evidence>
<comment type="similarity">
    <text evidence="5 18">Belongs to the CDS family.</text>
</comment>
<reference evidence="20 21" key="1">
    <citation type="submission" date="2016-10" db="EMBL/GenBank/DDBJ databases">
        <authorList>
            <person name="de Groot N.N."/>
        </authorList>
    </citation>
    <scope>NUCLEOTIDE SEQUENCE [LARGE SCALE GENOMIC DNA]</scope>
    <source>
        <strain evidence="20 21">KH1P1</strain>
    </source>
</reference>
<comment type="pathway">
    <text evidence="4">Lipid metabolism.</text>
</comment>
<dbReference type="RefSeq" id="WP_074648238.1">
    <property type="nucleotide sequence ID" value="NZ_FOIL01000003.1"/>
</dbReference>
<feature type="transmembrane region" description="Helical" evidence="19">
    <location>
        <begin position="51"/>
        <end position="71"/>
    </location>
</feature>
<evidence type="ECO:0000256" key="7">
    <source>
        <dbReference type="ARBA" id="ARBA00019373"/>
    </source>
</evidence>
<evidence type="ECO:0000256" key="14">
    <source>
        <dbReference type="ARBA" id="ARBA00023098"/>
    </source>
</evidence>
<evidence type="ECO:0000256" key="16">
    <source>
        <dbReference type="ARBA" id="ARBA00023209"/>
    </source>
</evidence>
<feature type="transmembrane region" description="Helical" evidence="19">
    <location>
        <begin position="6"/>
        <end position="39"/>
    </location>
</feature>
<evidence type="ECO:0000256" key="18">
    <source>
        <dbReference type="RuleBase" id="RU003938"/>
    </source>
</evidence>
<evidence type="ECO:0000256" key="13">
    <source>
        <dbReference type="ARBA" id="ARBA00022989"/>
    </source>
</evidence>
<evidence type="ECO:0000256" key="8">
    <source>
        <dbReference type="ARBA" id="ARBA00022475"/>
    </source>
</evidence>
<dbReference type="EMBL" id="FOIL01000003">
    <property type="protein sequence ID" value="SET00443.1"/>
    <property type="molecule type" value="Genomic_DNA"/>
</dbReference>
<dbReference type="UniPathway" id="UPA00557">
    <property type="reaction ID" value="UER00614"/>
</dbReference>
<comment type="pathway">
    <text evidence="3 18">Phospholipid metabolism; CDP-diacylglycerol biosynthesis; CDP-diacylglycerol from sn-glycerol 3-phosphate: step 3/3.</text>
</comment>
<evidence type="ECO:0000256" key="9">
    <source>
        <dbReference type="ARBA" id="ARBA00022516"/>
    </source>
</evidence>
<evidence type="ECO:0000256" key="2">
    <source>
        <dbReference type="ARBA" id="ARBA00004651"/>
    </source>
</evidence>
<keyword evidence="14" id="KW-0443">Lipid metabolism</keyword>
<protein>
    <recommendedName>
        <fullName evidence="7 18">Phosphatidate cytidylyltransferase</fullName>
        <ecNumber evidence="6 18">2.7.7.41</ecNumber>
    </recommendedName>
</protein>
<feature type="transmembrane region" description="Helical" evidence="19">
    <location>
        <begin position="134"/>
        <end position="154"/>
    </location>
</feature>
<evidence type="ECO:0000256" key="1">
    <source>
        <dbReference type="ARBA" id="ARBA00001698"/>
    </source>
</evidence>
<keyword evidence="15 19" id="KW-0472">Membrane</keyword>
<evidence type="ECO:0000256" key="5">
    <source>
        <dbReference type="ARBA" id="ARBA00010185"/>
    </source>
</evidence>
<keyword evidence="11 18" id="KW-0812">Transmembrane</keyword>
<accession>A0A1I0B1U5</accession>
<dbReference type="InterPro" id="IPR000374">
    <property type="entry name" value="PC_trans"/>
</dbReference>
<dbReference type="GO" id="GO:0005886">
    <property type="term" value="C:plasma membrane"/>
    <property type="evidence" value="ECO:0007669"/>
    <property type="project" value="UniProtKB-SubCell"/>
</dbReference>
<evidence type="ECO:0000256" key="15">
    <source>
        <dbReference type="ARBA" id="ARBA00023136"/>
    </source>
</evidence>
<dbReference type="GO" id="GO:0004605">
    <property type="term" value="F:phosphatidate cytidylyltransferase activity"/>
    <property type="evidence" value="ECO:0007669"/>
    <property type="project" value="UniProtKB-EC"/>
</dbReference>
<evidence type="ECO:0000313" key="20">
    <source>
        <dbReference type="EMBL" id="SET00443.1"/>
    </source>
</evidence>
<feature type="transmembrane region" description="Helical" evidence="19">
    <location>
        <begin position="103"/>
        <end position="122"/>
    </location>
</feature>
<dbReference type="PANTHER" id="PTHR46382">
    <property type="entry name" value="PHOSPHATIDATE CYTIDYLYLTRANSFERASE"/>
    <property type="match status" value="1"/>
</dbReference>
<evidence type="ECO:0000256" key="11">
    <source>
        <dbReference type="ARBA" id="ARBA00022692"/>
    </source>
</evidence>
<dbReference type="Pfam" id="PF01148">
    <property type="entry name" value="CTP_transf_1"/>
    <property type="match status" value="1"/>
</dbReference>
<keyword evidence="10 18" id="KW-0808">Transferase</keyword>